<evidence type="ECO:0000259" key="6">
    <source>
        <dbReference type="Pfam" id="PF18765"/>
    </source>
</evidence>
<gene>
    <name evidence="7" type="ORF">GCM10009007_02400</name>
</gene>
<dbReference type="GO" id="GO:0003677">
    <property type="term" value="F:DNA binding"/>
    <property type="evidence" value="ECO:0007669"/>
    <property type="project" value="UniProtKB-KW"/>
</dbReference>
<dbReference type="SUPFAM" id="SSF116734">
    <property type="entry name" value="DNA methylase specificity domain"/>
    <property type="match status" value="2"/>
</dbReference>
<comment type="caution">
    <text evidence="7">The sequence shown here is derived from an EMBL/GenBank/DDBJ whole genome shotgun (WGS) entry which is preliminary data.</text>
</comment>
<name>A0A8J3CLG7_9BURK</name>
<keyword evidence="4" id="KW-0175">Coiled coil</keyword>
<sequence>MMPNHGLPSQTTQSIKEILSQYPQVEKAMLYGSRAKGTFKNGSDIDLCLIGEQIDDALVGEIASELDDSSIPYTVDLSAFHLLDHAKLREHIERVGVVFYERVVGGLPEGWEIKKLGEVCDVVGGGTPSKKNLKFYEGDILWATVRDMKSEIISDTEFKITEEAVKKSSTNIIPKGNVIIATRVGLGKVCLIEKDTAINQDLRGIVPKKSKQLDKGFLFQWFKSISHLIVEEGTGATVQGVKLPFIKDLQIPLPPLPEQQRIVSILDEAFAAIAKAKANAEQNLKNAKELFESYLQGVFEKKGDGWEEKTIGEIGNSKMCKRIFKEQTTTVGDIPFYKIGTFGKEPDAYISKDIYDEFRAKYSFPKKGDVLISASGTIGRRVRYDGEPAYFQDSNIVWIENDEKQVSNDFLFEFYGACNWGATKGATISRLYNDNLKSIKISFPKSVEDQQTIVRQLYALRAETQKLEAVYQKKIADLEELKKSILQKAFAGQLKTAEDAT</sequence>
<organism evidence="7 8">
    <name type="scientific">Formosimonas limnophila</name>
    <dbReference type="NCBI Taxonomy" id="1384487"/>
    <lineage>
        <taxon>Bacteria</taxon>
        <taxon>Pseudomonadati</taxon>
        <taxon>Pseudomonadota</taxon>
        <taxon>Betaproteobacteria</taxon>
        <taxon>Burkholderiales</taxon>
        <taxon>Burkholderiaceae</taxon>
        <taxon>Formosimonas</taxon>
    </lineage>
</organism>
<reference evidence="7" key="1">
    <citation type="journal article" date="2014" name="Int. J. Syst. Evol. Microbiol.">
        <title>Complete genome sequence of Corynebacterium casei LMG S-19264T (=DSM 44701T), isolated from a smear-ripened cheese.</title>
        <authorList>
            <consortium name="US DOE Joint Genome Institute (JGI-PGF)"/>
            <person name="Walter F."/>
            <person name="Albersmeier A."/>
            <person name="Kalinowski J."/>
            <person name="Ruckert C."/>
        </authorList>
    </citation>
    <scope>NUCLEOTIDE SEQUENCE</scope>
    <source>
        <strain evidence="7">KCTC 32501</strain>
    </source>
</reference>
<feature type="domain" description="Polymerase beta nucleotidyltransferase" evidence="6">
    <location>
        <begin position="13"/>
        <end position="102"/>
    </location>
</feature>
<dbReference type="InterPro" id="IPR044946">
    <property type="entry name" value="Restrct_endonuc_typeI_TRD_sf"/>
</dbReference>
<evidence type="ECO:0000256" key="4">
    <source>
        <dbReference type="SAM" id="Coils"/>
    </source>
</evidence>
<proteinExistence type="inferred from homology"/>
<dbReference type="CDD" id="cd17292">
    <property type="entry name" value="RMtype1_S_LlaA17I_TRD2-CR2_like"/>
    <property type="match status" value="1"/>
</dbReference>
<dbReference type="CDD" id="cd17285">
    <property type="entry name" value="RMtype1_S_Csp16704I_TRD2-CR2_like"/>
    <property type="match status" value="1"/>
</dbReference>
<keyword evidence="3" id="KW-0238">DNA-binding</keyword>
<dbReference type="SUPFAM" id="SSF81301">
    <property type="entry name" value="Nucleotidyltransferase"/>
    <property type="match status" value="1"/>
</dbReference>
<dbReference type="InterPro" id="IPR000055">
    <property type="entry name" value="Restrct_endonuc_typeI_TRD"/>
</dbReference>
<feature type="domain" description="Type I restriction modification DNA specificity" evidence="5">
    <location>
        <begin position="304"/>
        <end position="469"/>
    </location>
</feature>
<dbReference type="Gene3D" id="3.90.220.20">
    <property type="entry name" value="DNA methylase specificity domains"/>
    <property type="match status" value="2"/>
</dbReference>
<evidence type="ECO:0000256" key="2">
    <source>
        <dbReference type="ARBA" id="ARBA00022747"/>
    </source>
</evidence>
<keyword evidence="8" id="KW-1185">Reference proteome</keyword>
<dbReference type="Gene3D" id="1.10.287.1120">
    <property type="entry name" value="Bipartite methylase S protein"/>
    <property type="match status" value="1"/>
</dbReference>
<dbReference type="InterPro" id="IPR041633">
    <property type="entry name" value="Polbeta"/>
</dbReference>
<dbReference type="Proteomes" id="UP000614287">
    <property type="component" value="Unassembled WGS sequence"/>
</dbReference>
<dbReference type="Pfam" id="PF01420">
    <property type="entry name" value="Methylase_S"/>
    <property type="match status" value="2"/>
</dbReference>
<evidence type="ECO:0000256" key="3">
    <source>
        <dbReference type="ARBA" id="ARBA00023125"/>
    </source>
</evidence>
<evidence type="ECO:0000259" key="5">
    <source>
        <dbReference type="Pfam" id="PF01420"/>
    </source>
</evidence>
<dbReference type="AlphaFoldDB" id="A0A8J3CLG7"/>
<accession>A0A8J3CLG7</accession>
<dbReference type="Pfam" id="PF18765">
    <property type="entry name" value="Polbeta"/>
    <property type="match status" value="1"/>
</dbReference>
<dbReference type="GO" id="GO:0009307">
    <property type="term" value="P:DNA restriction-modification system"/>
    <property type="evidence" value="ECO:0007669"/>
    <property type="project" value="UniProtKB-KW"/>
</dbReference>
<keyword evidence="2" id="KW-0680">Restriction system</keyword>
<protein>
    <recommendedName>
        <fullName evidence="9">Type I restriction enzyme, S subunit</fullName>
    </recommendedName>
</protein>
<dbReference type="InterPro" id="IPR052021">
    <property type="entry name" value="Type-I_RS_S_subunit"/>
</dbReference>
<dbReference type="CDD" id="cd05403">
    <property type="entry name" value="NT_KNTase_like"/>
    <property type="match status" value="1"/>
</dbReference>
<evidence type="ECO:0000256" key="1">
    <source>
        <dbReference type="ARBA" id="ARBA00010923"/>
    </source>
</evidence>
<dbReference type="Gene3D" id="3.30.460.10">
    <property type="entry name" value="Beta Polymerase, domain 2"/>
    <property type="match status" value="1"/>
</dbReference>
<dbReference type="RefSeq" id="WP_189490514.1">
    <property type="nucleotide sequence ID" value="NZ_BMZG01000001.1"/>
</dbReference>
<dbReference type="InterPro" id="IPR043519">
    <property type="entry name" value="NT_sf"/>
</dbReference>
<dbReference type="PANTHER" id="PTHR30408:SF12">
    <property type="entry name" value="TYPE I RESTRICTION ENZYME MJAVIII SPECIFICITY SUBUNIT"/>
    <property type="match status" value="1"/>
</dbReference>
<reference evidence="7" key="2">
    <citation type="submission" date="2020-09" db="EMBL/GenBank/DDBJ databases">
        <authorList>
            <person name="Sun Q."/>
            <person name="Kim S."/>
        </authorList>
    </citation>
    <scope>NUCLEOTIDE SEQUENCE</scope>
    <source>
        <strain evidence="7">KCTC 32501</strain>
    </source>
</reference>
<comment type="similarity">
    <text evidence="1">Belongs to the type-I restriction system S methylase family.</text>
</comment>
<evidence type="ECO:0000313" key="8">
    <source>
        <dbReference type="Proteomes" id="UP000614287"/>
    </source>
</evidence>
<evidence type="ECO:0008006" key="9">
    <source>
        <dbReference type="Google" id="ProtNLM"/>
    </source>
</evidence>
<dbReference type="PANTHER" id="PTHR30408">
    <property type="entry name" value="TYPE-1 RESTRICTION ENZYME ECOKI SPECIFICITY PROTEIN"/>
    <property type="match status" value="1"/>
</dbReference>
<feature type="domain" description="Type I restriction modification DNA specificity" evidence="5">
    <location>
        <begin position="108"/>
        <end position="277"/>
    </location>
</feature>
<dbReference type="EMBL" id="BMZG01000001">
    <property type="protein sequence ID" value="GHA65376.1"/>
    <property type="molecule type" value="Genomic_DNA"/>
</dbReference>
<evidence type="ECO:0000313" key="7">
    <source>
        <dbReference type="EMBL" id="GHA65376.1"/>
    </source>
</evidence>
<feature type="coiled-coil region" evidence="4">
    <location>
        <begin position="270"/>
        <end position="297"/>
    </location>
</feature>